<sequence length="562" mass="61451">MKVDTLTTDASGAEELSIGRVRFLRDTRQLLDQAGNPVLLGDQAGRVLAVLAERPNMVVSKDDLLSGAWGDIHVTENNLSQCVRQIRSAIGDRDGSTLLTVPKRGYRLVPNDRQATAPEPRRAGRSWRMRLAAMAALVVAAIFLAVGLKDRDMAGIPPATAASAPSLVVLPFQDMTGDARWQRLGNGLAVGLSGEFARHRELRVGAAASLEEAGKPSFSPAEAADRYGMRMILDGTILAQDDRIRLTARLTDSERGQVVWTRSWDGSVGDIFAWQDEIYERIVSIIAAEWTGVLSQETLSRGRAQPTDSIDAYELYLLGSAEKHLFTPESMKRAEDYLKRALAMDPQFAKAWASLDITYLYLGDYAQTEEEKQRYYEASSQAKIRAYEADPNDPYVLIRYSSYLASQQQQDRATDLLRRAVEAAPSDADILAHATFGAAWRGVTGPEPVGWIEKALSLTPDPPGWYIGALGFALFHDQRFEEALGAFDRAPDMSDVLVFKAATEALTGDIDAARETVAEVRRLAPSLTAADLGPNKGQTIGPSWEAYFEGTRLAGLPGSSEN</sequence>
<feature type="transmembrane region" description="Helical" evidence="5">
    <location>
        <begin position="131"/>
        <end position="148"/>
    </location>
</feature>
<dbReference type="Gene3D" id="1.25.40.10">
    <property type="entry name" value="Tetratricopeptide repeat domain"/>
    <property type="match status" value="2"/>
</dbReference>
<dbReference type="Gene3D" id="1.10.10.10">
    <property type="entry name" value="Winged helix-like DNA-binding domain superfamily/Winged helix DNA-binding domain"/>
    <property type="match status" value="1"/>
</dbReference>
<comment type="caution">
    <text evidence="7">The sequence shown here is derived from an EMBL/GenBank/DDBJ whole genome shotgun (WGS) entry which is preliminary data.</text>
</comment>
<dbReference type="CDD" id="cd00383">
    <property type="entry name" value="trans_reg_C"/>
    <property type="match status" value="1"/>
</dbReference>
<dbReference type="PANTHER" id="PTHR45586">
    <property type="entry name" value="TPR REPEAT-CONTAINING PROTEIN PA4667"/>
    <property type="match status" value="1"/>
</dbReference>
<feature type="DNA-binding region" description="OmpR/PhoB-type" evidence="4">
    <location>
        <begin position="13"/>
        <end position="110"/>
    </location>
</feature>
<protein>
    <submittedName>
        <fullName evidence="7">Winged helix-turn-helix domain-containing protein</fullName>
    </submittedName>
</protein>
<reference evidence="7" key="1">
    <citation type="submission" date="2021-06" db="EMBL/GenBank/DDBJ databases">
        <title>Paracoccus bacterium XHP0099 sp. nov., isolated from the surface waters of the Yellow Sea.</title>
        <authorList>
            <person name="Xue H."/>
            <person name="Zhang D."/>
        </authorList>
    </citation>
    <scope>NUCLEOTIDE SEQUENCE</scope>
    <source>
        <strain evidence="7">XHP0099</strain>
    </source>
</reference>
<dbReference type="PROSITE" id="PS51755">
    <property type="entry name" value="OMPR_PHOB"/>
    <property type="match status" value="1"/>
</dbReference>
<dbReference type="SUPFAM" id="SSF48452">
    <property type="entry name" value="TPR-like"/>
    <property type="match status" value="1"/>
</dbReference>
<evidence type="ECO:0000313" key="8">
    <source>
        <dbReference type="Proteomes" id="UP001166191"/>
    </source>
</evidence>
<evidence type="ECO:0000256" key="3">
    <source>
        <dbReference type="ARBA" id="ARBA00023125"/>
    </source>
</evidence>
<keyword evidence="2" id="KW-0802">TPR repeat</keyword>
<dbReference type="InterPro" id="IPR036388">
    <property type="entry name" value="WH-like_DNA-bd_sf"/>
</dbReference>
<feature type="domain" description="OmpR/PhoB-type" evidence="6">
    <location>
        <begin position="13"/>
        <end position="110"/>
    </location>
</feature>
<keyword evidence="3 4" id="KW-0238">DNA-binding</keyword>
<proteinExistence type="predicted"/>
<evidence type="ECO:0000313" key="7">
    <source>
        <dbReference type="EMBL" id="MBU3029412.1"/>
    </source>
</evidence>
<evidence type="ECO:0000256" key="5">
    <source>
        <dbReference type="SAM" id="Phobius"/>
    </source>
</evidence>
<keyword evidence="1" id="KW-0677">Repeat</keyword>
<dbReference type="InterPro" id="IPR011990">
    <property type="entry name" value="TPR-like_helical_dom_sf"/>
</dbReference>
<dbReference type="InterPro" id="IPR016032">
    <property type="entry name" value="Sig_transdc_resp-reg_C-effctor"/>
</dbReference>
<dbReference type="PANTHER" id="PTHR45586:SF1">
    <property type="entry name" value="LIPOPOLYSACCHARIDE ASSEMBLY PROTEIN B"/>
    <property type="match status" value="1"/>
</dbReference>
<dbReference type="SUPFAM" id="SSF46894">
    <property type="entry name" value="C-terminal effector domain of the bipartite response regulators"/>
    <property type="match status" value="1"/>
</dbReference>
<dbReference type="EMBL" id="JAHKNG010000005">
    <property type="protein sequence ID" value="MBU3029412.1"/>
    <property type="molecule type" value="Genomic_DNA"/>
</dbReference>
<keyword evidence="5" id="KW-0472">Membrane</keyword>
<dbReference type="Pfam" id="PF00486">
    <property type="entry name" value="Trans_reg_C"/>
    <property type="match status" value="1"/>
</dbReference>
<organism evidence="7 8">
    <name type="scientific">Paracoccus marinaquae</name>
    <dbReference type="NCBI Taxonomy" id="2841926"/>
    <lineage>
        <taxon>Bacteria</taxon>
        <taxon>Pseudomonadati</taxon>
        <taxon>Pseudomonadota</taxon>
        <taxon>Alphaproteobacteria</taxon>
        <taxon>Rhodobacterales</taxon>
        <taxon>Paracoccaceae</taxon>
        <taxon>Paracoccus</taxon>
    </lineage>
</organism>
<evidence type="ECO:0000256" key="1">
    <source>
        <dbReference type="ARBA" id="ARBA00022737"/>
    </source>
</evidence>
<evidence type="ECO:0000256" key="2">
    <source>
        <dbReference type="ARBA" id="ARBA00022803"/>
    </source>
</evidence>
<keyword evidence="5" id="KW-0812">Transmembrane</keyword>
<dbReference type="InterPro" id="IPR051012">
    <property type="entry name" value="CellSynth/LPSAsmb/PSIAsmb"/>
</dbReference>
<dbReference type="InterPro" id="IPR001867">
    <property type="entry name" value="OmpR/PhoB-type_DNA-bd"/>
</dbReference>
<keyword evidence="8" id="KW-1185">Reference proteome</keyword>
<evidence type="ECO:0000256" key="4">
    <source>
        <dbReference type="PROSITE-ProRule" id="PRU01091"/>
    </source>
</evidence>
<dbReference type="Proteomes" id="UP001166191">
    <property type="component" value="Unassembled WGS sequence"/>
</dbReference>
<gene>
    <name evidence="7" type="ORF">KNW02_04650</name>
</gene>
<keyword evidence="5" id="KW-1133">Transmembrane helix</keyword>
<evidence type="ECO:0000259" key="6">
    <source>
        <dbReference type="PROSITE" id="PS51755"/>
    </source>
</evidence>
<dbReference type="SMART" id="SM00862">
    <property type="entry name" value="Trans_reg_C"/>
    <property type="match status" value="1"/>
</dbReference>
<accession>A0ABS6AH16</accession>
<name>A0ABS6AH16_9RHOB</name>